<dbReference type="GO" id="GO:0046983">
    <property type="term" value="F:protein dimerization activity"/>
    <property type="evidence" value="ECO:0007669"/>
    <property type="project" value="InterPro"/>
</dbReference>
<dbReference type="SUPFAM" id="SSF47459">
    <property type="entry name" value="HLH, helix-loop-helix DNA-binding domain"/>
    <property type="match status" value="1"/>
</dbReference>
<dbReference type="InterPro" id="IPR011598">
    <property type="entry name" value="bHLH_dom"/>
</dbReference>
<dbReference type="OrthoDB" id="3542681at2759"/>
<dbReference type="Pfam" id="PF00010">
    <property type="entry name" value="HLH"/>
    <property type="match status" value="1"/>
</dbReference>
<dbReference type="AlphaFoldDB" id="A0A2J6Q2M4"/>
<keyword evidence="1" id="KW-0175">Coiled coil</keyword>
<dbReference type="SMART" id="SM00353">
    <property type="entry name" value="HLH"/>
    <property type="match status" value="1"/>
</dbReference>
<protein>
    <recommendedName>
        <fullName evidence="3">BHLH domain-containing protein</fullName>
    </recommendedName>
</protein>
<evidence type="ECO:0000313" key="5">
    <source>
        <dbReference type="Proteomes" id="UP000235672"/>
    </source>
</evidence>
<dbReference type="Proteomes" id="UP000235672">
    <property type="component" value="Unassembled WGS sequence"/>
</dbReference>
<feature type="compositionally biased region" description="Polar residues" evidence="2">
    <location>
        <begin position="171"/>
        <end position="196"/>
    </location>
</feature>
<evidence type="ECO:0000256" key="1">
    <source>
        <dbReference type="SAM" id="Coils"/>
    </source>
</evidence>
<feature type="region of interest" description="Disordered" evidence="2">
    <location>
        <begin position="1"/>
        <end position="25"/>
    </location>
</feature>
<feature type="compositionally biased region" description="Polar residues" evidence="2">
    <location>
        <begin position="239"/>
        <end position="250"/>
    </location>
</feature>
<proteinExistence type="predicted"/>
<organism evidence="4 5">
    <name type="scientific">Hyaloscypha hepaticicola</name>
    <dbReference type="NCBI Taxonomy" id="2082293"/>
    <lineage>
        <taxon>Eukaryota</taxon>
        <taxon>Fungi</taxon>
        <taxon>Dikarya</taxon>
        <taxon>Ascomycota</taxon>
        <taxon>Pezizomycotina</taxon>
        <taxon>Leotiomycetes</taxon>
        <taxon>Helotiales</taxon>
        <taxon>Hyaloscyphaceae</taxon>
        <taxon>Hyaloscypha</taxon>
    </lineage>
</organism>
<dbReference type="PROSITE" id="PS50888">
    <property type="entry name" value="BHLH"/>
    <property type="match status" value="1"/>
</dbReference>
<feature type="compositionally biased region" description="Polar residues" evidence="2">
    <location>
        <begin position="148"/>
        <end position="161"/>
    </location>
</feature>
<dbReference type="Gene3D" id="4.10.280.10">
    <property type="entry name" value="Helix-loop-helix DNA-binding domain"/>
    <property type="match status" value="1"/>
</dbReference>
<dbReference type="EMBL" id="KZ613485">
    <property type="protein sequence ID" value="PMD20454.1"/>
    <property type="molecule type" value="Genomic_DNA"/>
</dbReference>
<keyword evidence="5" id="KW-1185">Reference proteome</keyword>
<feature type="coiled-coil region" evidence="1">
    <location>
        <begin position="311"/>
        <end position="338"/>
    </location>
</feature>
<accession>A0A2J6Q2M4</accession>
<evidence type="ECO:0000313" key="4">
    <source>
        <dbReference type="EMBL" id="PMD20454.1"/>
    </source>
</evidence>
<feature type="region of interest" description="Disordered" evidence="2">
    <location>
        <begin position="148"/>
        <end position="266"/>
    </location>
</feature>
<evidence type="ECO:0000259" key="3">
    <source>
        <dbReference type="PROSITE" id="PS50888"/>
    </source>
</evidence>
<feature type="domain" description="BHLH" evidence="3">
    <location>
        <begin position="257"/>
        <end position="321"/>
    </location>
</feature>
<evidence type="ECO:0000256" key="2">
    <source>
        <dbReference type="SAM" id="MobiDB-lite"/>
    </source>
</evidence>
<name>A0A2J6Q2M4_9HELO</name>
<reference evidence="4 5" key="1">
    <citation type="submission" date="2016-05" db="EMBL/GenBank/DDBJ databases">
        <title>A degradative enzymes factory behind the ericoid mycorrhizal symbiosis.</title>
        <authorList>
            <consortium name="DOE Joint Genome Institute"/>
            <person name="Martino E."/>
            <person name="Morin E."/>
            <person name="Grelet G."/>
            <person name="Kuo A."/>
            <person name="Kohler A."/>
            <person name="Daghino S."/>
            <person name="Barry K."/>
            <person name="Choi C."/>
            <person name="Cichocki N."/>
            <person name="Clum A."/>
            <person name="Copeland A."/>
            <person name="Hainaut M."/>
            <person name="Haridas S."/>
            <person name="Labutti K."/>
            <person name="Lindquist E."/>
            <person name="Lipzen A."/>
            <person name="Khouja H.-R."/>
            <person name="Murat C."/>
            <person name="Ohm R."/>
            <person name="Olson A."/>
            <person name="Spatafora J."/>
            <person name="Veneault-Fourrey C."/>
            <person name="Henrissat B."/>
            <person name="Grigoriev I."/>
            <person name="Martin F."/>
            <person name="Perotto S."/>
        </authorList>
    </citation>
    <scope>NUCLEOTIDE SEQUENCE [LARGE SCALE GENOMIC DNA]</scope>
    <source>
        <strain evidence="4 5">UAMH 7357</strain>
    </source>
</reference>
<gene>
    <name evidence="4" type="ORF">NA56DRAFT_704797</name>
</gene>
<sequence length="352" mass="38916">MEGGLPVLDDNSERALSKVQGDTVQEIESVEQPARWEFSAGPMMPEWPQQNTDFTPRSTEHTPNTFGASGPNRELLNDTWNFSEGALWDLGVWQNWDLDLGDLTAPVPDFQGTVTPTNNNSFSPVLSQQPQFAINLENIDYAAAAPRLSSNMGDPLNTSRLSNEKQRAYENPQSIGRQRSNLIIRTPGQASNSLPNSPALGPMQQVQDNSGPPNPNPESPKVLQSGESPKSPDFFGTASLASSRQSKNQTPPHPRSKEKRYHKDTERQYRLRLNERYSALLKALPDDLVELASGQSGRSEADKALTKIDILALAKSHIASLEKEQSELEEESLVLKGQQLLFKRLFEGLEGS</sequence>
<dbReference type="InterPro" id="IPR036638">
    <property type="entry name" value="HLH_DNA-bd_sf"/>
</dbReference>
<dbReference type="STRING" id="1745343.A0A2J6Q2M4"/>